<evidence type="ECO:0008006" key="5">
    <source>
        <dbReference type="Google" id="ProtNLM"/>
    </source>
</evidence>
<dbReference type="Pfam" id="PF20128">
    <property type="entry name" value="DUF6518"/>
    <property type="match status" value="1"/>
</dbReference>
<accession>A0ABX8D192</accession>
<feature type="region of interest" description="Disordered" evidence="1">
    <location>
        <begin position="1"/>
        <end position="20"/>
    </location>
</feature>
<reference evidence="3 4" key="1">
    <citation type="submission" date="2021-05" db="EMBL/GenBank/DDBJ databases">
        <title>Novel species in genus Cellulomonas.</title>
        <authorList>
            <person name="Zhang G."/>
        </authorList>
    </citation>
    <scope>NUCLEOTIDE SEQUENCE [LARGE SCALE GENOMIC DNA]</scope>
    <source>
        <strain evidence="4">zg-ZUI222</strain>
    </source>
</reference>
<dbReference type="EMBL" id="CP074405">
    <property type="protein sequence ID" value="QVI61251.1"/>
    <property type="molecule type" value="Genomic_DNA"/>
</dbReference>
<feature type="transmembrane region" description="Helical" evidence="2">
    <location>
        <begin position="186"/>
        <end position="204"/>
    </location>
</feature>
<evidence type="ECO:0000313" key="4">
    <source>
        <dbReference type="Proteomes" id="UP000677804"/>
    </source>
</evidence>
<evidence type="ECO:0000256" key="2">
    <source>
        <dbReference type="SAM" id="Phobius"/>
    </source>
</evidence>
<keyword evidence="2" id="KW-0472">Membrane</keyword>
<keyword evidence="4" id="KW-1185">Reference proteome</keyword>
<keyword evidence="2" id="KW-0812">Transmembrane</keyword>
<evidence type="ECO:0000313" key="3">
    <source>
        <dbReference type="EMBL" id="QVI61251.1"/>
    </source>
</evidence>
<keyword evidence="2" id="KW-1133">Transmembrane helix</keyword>
<feature type="transmembrane region" description="Helical" evidence="2">
    <location>
        <begin position="36"/>
        <end position="56"/>
    </location>
</feature>
<organism evidence="3 4">
    <name type="scientific">Cellulomonas wangleii</name>
    <dbReference type="NCBI Taxonomy" id="2816956"/>
    <lineage>
        <taxon>Bacteria</taxon>
        <taxon>Bacillati</taxon>
        <taxon>Actinomycetota</taxon>
        <taxon>Actinomycetes</taxon>
        <taxon>Micrococcales</taxon>
        <taxon>Cellulomonadaceae</taxon>
        <taxon>Cellulomonas</taxon>
    </lineage>
</organism>
<feature type="transmembrane region" description="Helical" evidence="2">
    <location>
        <begin position="120"/>
        <end position="139"/>
    </location>
</feature>
<dbReference type="RefSeq" id="WP_207340901.1">
    <property type="nucleotide sequence ID" value="NZ_CP074405.1"/>
</dbReference>
<feature type="transmembrane region" description="Helical" evidence="2">
    <location>
        <begin position="62"/>
        <end position="81"/>
    </location>
</feature>
<sequence length="231" mass="23598">MPATPTVPAKPLPAPAAPTGHHALETAAGRGRLPGFVAVALAVPVGLTAGVLTSFGQTVLPGPLGGLANAVTPWLVVPFVLGALTRRWGWALVAGVLACLGEVAGYYLTSHLRGFGTSSSWVLFWLVCALPGGGVGAVAGWSWRRDGHDDGPSTRRGRGLGGAVLVAAWWAEAVVVYLALLGYVGHAVVFVSAGVLTFVVLGRYGRQHGGIARWLVPALVLAGAGFAVVYP</sequence>
<name>A0ABX8D192_9CELL</name>
<proteinExistence type="predicted"/>
<gene>
    <name evidence="3" type="ORF">KG103_12200</name>
</gene>
<feature type="transmembrane region" description="Helical" evidence="2">
    <location>
        <begin position="160"/>
        <end position="180"/>
    </location>
</feature>
<feature type="transmembrane region" description="Helical" evidence="2">
    <location>
        <begin position="211"/>
        <end position="230"/>
    </location>
</feature>
<evidence type="ECO:0000256" key="1">
    <source>
        <dbReference type="SAM" id="MobiDB-lite"/>
    </source>
</evidence>
<dbReference type="InterPro" id="IPR045393">
    <property type="entry name" value="DUF6518"/>
</dbReference>
<dbReference type="Proteomes" id="UP000677804">
    <property type="component" value="Chromosome"/>
</dbReference>
<feature type="transmembrane region" description="Helical" evidence="2">
    <location>
        <begin position="88"/>
        <end position="108"/>
    </location>
</feature>
<protein>
    <recommendedName>
        <fullName evidence="5">Apolipoprotein N-acyltransferase</fullName>
    </recommendedName>
</protein>